<evidence type="ECO:0000256" key="7">
    <source>
        <dbReference type="ARBA" id="ARBA00023030"/>
    </source>
</evidence>
<dbReference type="AlphaFoldDB" id="G3TVP2"/>
<dbReference type="InterPro" id="IPR009079">
    <property type="entry name" value="4_helix_cytokine-like_core"/>
</dbReference>
<keyword evidence="4" id="KW-0202">Cytokine</keyword>
<feature type="chain" id="PRO_5003455971" description="Interleukin-3" evidence="12">
    <location>
        <begin position="26"/>
        <end position="145"/>
    </location>
</feature>
<dbReference type="InParanoid" id="G3TVP2"/>
<evidence type="ECO:0000313" key="13">
    <source>
        <dbReference type="Ensembl" id="ENSLAFP00000019650.1"/>
    </source>
</evidence>
<evidence type="ECO:0000256" key="4">
    <source>
        <dbReference type="ARBA" id="ARBA00022514"/>
    </source>
</evidence>
<evidence type="ECO:0000256" key="8">
    <source>
        <dbReference type="ARBA" id="ARBA00030364"/>
    </source>
</evidence>
<dbReference type="STRING" id="9785.ENSLAFP00000019650"/>
<dbReference type="GO" id="GO:0005125">
    <property type="term" value="F:cytokine activity"/>
    <property type="evidence" value="ECO:0007669"/>
    <property type="project" value="UniProtKB-KW"/>
</dbReference>
<evidence type="ECO:0000256" key="1">
    <source>
        <dbReference type="ARBA" id="ARBA00004613"/>
    </source>
</evidence>
<comment type="subcellular location">
    <subcellularLocation>
        <location evidence="1">Secreted</location>
    </subcellularLocation>
</comment>
<feature type="signal peptide" evidence="12">
    <location>
        <begin position="1"/>
        <end position="25"/>
    </location>
</feature>
<dbReference type="HOGENOM" id="CLU_144877_0_0_1"/>
<comment type="similarity">
    <text evidence="2">Belongs to the IL-3 family.</text>
</comment>
<keyword evidence="6 12" id="KW-0732">Signal</keyword>
<dbReference type="GO" id="GO:0006955">
    <property type="term" value="P:immune response"/>
    <property type="evidence" value="ECO:0007669"/>
    <property type="project" value="InterPro"/>
</dbReference>
<dbReference type="InterPro" id="IPR002183">
    <property type="entry name" value="IL-3"/>
</dbReference>
<keyword evidence="5" id="KW-0964">Secreted</keyword>
<evidence type="ECO:0000256" key="12">
    <source>
        <dbReference type="SAM" id="SignalP"/>
    </source>
</evidence>
<keyword evidence="14" id="KW-1185">Reference proteome</keyword>
<reference evidence="13" key="2">
    <citation type="submission" date="2025-08" db="UniProtKB">
        <authorList>
            <consortium name="Ensembl"/>
        </authorList>
    </citation>
    <scope>IDENTIFICATION</scope>
    <source>
        <strain evidence="13">Isolate ISIS603380</strain>
    </source>
</reference>
<dbReference type="OMA" id="IKDGDWN"/>
<dbReference type="eggNOG" id="ENOG502TD4X">
    <property type="taxonomic scope" value="Eukaryota"/>
</dbReference>
<evidence type="ECO:0000256" key="10">
    <source>
        <dbReference type="ARBA" id="ARBA00032468"/>
    </source>
</evidence>
<keyword evidence="7" id="KW-0339">Growth factor</keyword>
<reference evidence="13 14" key="1">
    <citation type="submission" date="2009-06" db="EMBL/GenBank/DDBJ databases">
        <title>The Genome Sequence of Loxodonta africana (African elephant).</title>
        <authorList>
            <person name="Di Palma F."/>
            <person name="Heiman D."/>
            <person name="Young S."/>
            <person name="Johnson J."/>
            <person name="Lander E.S."/>
            <person name="Lindblad-Toh K."/>
        </authorList>
    </citation>
    <scope>NUCLEOTIDE SEQUENCE [LARGE SCALE GENOMIC DNA]</scope>
    <source>
        <strain evidence="13 14">Isolate ISIS603380</strain>
    </source>
</reference>
<evidence type="ECO:0000256" key="3">
    <source>
        <dbReference type="ARBA" id="ARBA00019466"/>
    </source>
</evidence>
<dbReference type="PANTHER" id="PTHR48489">
    <property type="entry name" value="INTERLEUKIN-3"/>
    <property type="match status" value="1"/>
</dbReference>
<evidence type="ECO:0000256" key="11">
    <source>
        <dbReference type="ARBA" id="ARBA00033034"/>
    </source>
</evidence>
<accession>G3TVP2</accession>
<evidence type="ECO:0000256" key="2">
    <source>
        <dbReference type="ARBA" id="ARBA00008547"/>
    </source>
</evidence>
<evidence type="ECO:0000313" key="14">
    <source>
        <dbReference type="Proteomes" id="UP000007646"/>
    </source>
</evidence>
<proteinExistence type="inferred from homology"/>
<dbReference type="GeneTree" id="ENSGT00940000163393"/>
<dbReference type="GO" id="GO:0005615">
    <property type="term" value="C:extracellular space"/>
    <property type="evidence" value="ECO:0007669"/>
    <property type="project" value="UniProtKB-KW"/>
</dbReference>
<dbReference type="SUPFAM" id="SSF47266">
    <property type="entry name" value="4-helical cytokines"/>
    <property type="match status" value="1"/>
</dbReference>
<dbReference type="Ensembl" id="ENSLAFT00000033970.1">
    <property type="protein sequence ID" value="ENSLAFP00000019650.1"/>
    <property type="gene ID" value="ENSLAFG00000031213.1"/>
</dbReference>
<protein>
    <recommendedName>
        <fullName evidence="3">Interleukin-3</fullName>
    </recommendedName>
    <alternativeName>
        <fullName evidence="9">Hematopoietic growth factor</fullName>
    </alternativeName>
    <alternativeName>
        <fullName evidence="8">Mast cell growth factor</fullName>
    </alternativeName>
    <alternativeName>
        <fullName evidence="11">Multipotential colony-stimulating factor</fullName>
    </alternativeName>
    <alternativeName>
        <fullName evidence="10">P-cell-stimulating factor</fullName>
    </alternativeName>
</protein>
<evidence type="ECO:0000256" key="6">
    <source>
        <dbReference type="ARBA" id="ARBA00022729"/>
    </source>
</evidence>
<dbReference type="FunCoup" id="G3TVP2">
    <property type="interactions" value="6"/>
</dbReference>
<sequence>MSSLPILHLLLLLLSLELQAPKAQGMPVTAPQHYSVMINEIKEILQKSPPLNSATPSDTEKTILRDRASLKPNLDAFLKATENFKEKGGSSISKNLRKFHPCLPKAKPQTASVVIQNDWEDFRGKLYPYLETLKAFLMIKSVWFS</sequence>
<evidence type="ECO:0000256" key="9">
    <source>
        <dbReference type="ARBA" id="ARBA00031944"/>
    </source>
</evidence>
<organism evidence="13 14">
    <name type="scientific">Loxodonta africana</name>
    <name type="common">African elephant</name>
    <dbReference type="NCBI Taxonomy" id="9785"/>
    <lineage>
        <taxon>Eukaryota</taxon>
        <taxon>Metazoa</taxon>
        <taxon>Chordata</taxon>
        <taxon>Craniata</taxon>
        <taxon>Vertebrata</taxon>
        <taxon>Euteleostomi</taxon>
        <taxon>Mammalia</taxon>
        <taxon>Eutheria</taxon>
        <taxon>Afrotheria</taxon>
        <taxon>Proboscidea</taxon>
        <taxon>Elephantidae</taxon>
        <taxon>Loxodonta</taxon>
    </lineage>
</organism>
<name>G3TVP2_LOXAF</name>
<dbReference type="PANTHER" id="PTHR48489:SF1">
    <property type="entry name" value="INTERLEUKIN-3"/>
    <property type="match status" value="1"/>
</dbReference>
<dbReference type="Pfam" id="PF02059">
    <property type="entry name" value="IL3"/>
    <property type="match status" value="1"/>
</dbReference>
<dbReference type="GO" id="GO:0008083">
    <property type="term" value="F:growth factor activity"/>
    <property type="evidence" value="ECO:0007669"/>
    <property type="project" value="UniProtKB-KW"/>
</dbReference>
<dbReference type="Gene3D" id="1.20.1250.10">
    <property type="match status" value="1"/>
</dbReference>
<dbReference type="Proteomes" id="UP000007646">
    <property type="component" value="Unassembled WGS sequence"/>
</dbReference>
<reference evidence="13" key="3">
    <citation type="submission" date="2025-09" db="UniProtKB">
        <authorList>
            <consortium name="Ensembl"/>
        </authorList>
    </citation>
    <scope>IDENTIFICATION</scope>
    <source>
        <strain evidence="13">Isolate ISIS603380</strain>
    </source>
</reference>
<dbReference type="GO" id="GO:0005135">
    <property type="term" value="F:interleukin-3 receptor binding"/>
    <property type="evidence" value="ECO:0007669"/>
    <property type="project" value="InterPro"/>
</dbReference>
<evidence type="ECO:0000256" key="5">
    <source>
        <dbReference type="ARBA" id="ARBA00022525"/>
    </source>
</evidence>
<dbReference type="PRINTS" id="PR00430">
    <property type="entry name" value="INTERLEUKIN3"/>
</dbReference>